<feature type="compositionally biased region" description="Polar residues" evidence="4">
    <location>
        <begin position="183"/>
        <end position="194"/>
    </location>
</feature>
<accession>A0A559IXV8</accession>
<feature type="compositionally biased region" description="Polar residues" evidence="4">
    <location>
        <begin position="138"/>
        <end position="153"/>
    </location>
</feature>
<keyword evidence="7" id="KW-1185">Reference proteome</keyword>
<dbReference type="OrthoDB" id="9812608at2"/>
<dbReference type="PROSITE" id="PS51930">
    <property type="entry name" value="BMC_2"/>
    <property type="match status" value="1"/>
</dbReference>
<feature type="compositionally biased region" description="Basic residues" evidence="4">
    <location>
        <begin position="225"/>
        <end position="235"/>
    </location>
</feature>
<comment type="similarity">
    <text evidence="3">Belongs to the bacterial microcompartments protein family.</text>
</comment>
<dbReference type="InterPro" id="IPR044872">
    <property type="entry name" value="CcmK/CsoS1_BMC"/>
</dbReference>
<dbReference type="GO" id="GO:0031469">
    <property type="term" value="C:bacterial microcompartment"/>
    <property type="evidence" value="ECO:0007669"/>
    <property type="project" value="UniProtKB-SubCell"/>
</dbReference>
<dbReference type="RefSeq" id="WP_144987972.1">
    <property type="nucleotide sequence ID" value="NZ_VNJK01000001.1"/>
</dbReference>
<dbReference type="Proteomes" id="UP000318102">
    <property type="component" value="Unassembled WGS sequence"/>
</dbReference>
<proteinExistence type="inferred from homology"/>
<feature type="domain" description="BMC" evidence="5">
    <location>
        <begin position="5"/>
        <end position="89"/>
    </location>
</feature>
<evidence type="ECO:0000313" key="7">
    <source>
        <dbReference type="Proteomes" id="UP000318102"/>
    </source>
</evidence>
<dbReference type="AlphaFoldDB" id="A0A559IXV8"/>
<dbReference type="CDD" id="cd07045">
    <property type="entry name" value="BMC_CcmK_like"/>
    <property type="match status" value="1"/>
</dbReference>
<name>A0A559IXV8_9BACL</name>
<dbReference type="PANTHER" id="PTHR33941">
    <property type="entry name" value="PROPANEDIOL UTILIZATION PROTEIN PDUA"/>
    <property type="match status" value="1"/>
</dbReference>
<sequence length="235" mass="23977">MRHNALGLIEVRGYLGAIAAADAALKAANVTCLGIERVKDGFRMIKLSGDVGAVQSAVDAGAEVAVQLDVLVTRHVIARMHEETAAMVLGSDDASNKQATAAKAAADATVQDAAAPSKTSLSAQAEEASAQMTAGVEETSSTLENTNAHQAASSDEVGAETTTTKHQEPASNATSVSEEKTVNKNTIELTSLTGKQGEAAGKPEAKLEAKPAVAPVKPPAPSAAKRSKHKKKASS</sequence>
<dbReference type="Pfam" id="PF00936">
    <property type="entry name" value="BMC"/>
    <property type="match status" value="1"/>
</dbReference>
<organism evidence="6 7">
    <name type="scientific">Paenibacillus agilis</name>
    <dbReference type="NCBI Taxonomy" id="3020863"/>
    <lineage>
        <taxon>Bacteria</taxon>
        <taxon>Bacillati</taxon>
        <taxon>Bacillota</taxon>
        <taxon>Bacilli</taxon>
        <taxon>Bacillales</taxon>
        <taxon>Paenibacillaceae</taxon>
        <taxon>Paenibacillus</taxon>
    </lineage>
</organism>
<reference evidence="6 7" key="1">
    <citation type="submission" date="2019-07" db="EMBL/GenBank/DDBJ databases">
        <authorList>
            <person name="Kim J."/>
        </authorList>
    </citation>
    <scope>NUCLEOTIDE SEQUENCE [LARGE SCALE GENOMIC DNA]</scope>
    <source>
        <strain evidence="6 7">N4</strain>
    </source>
</reference>
<dbReference type="SUPFAM" id="SSF143414">
    <property type="entry name" value="CcmK-like"/>
    <property type="match status" value="1"/>
</dbReference>
<feature type="region of interest" description="Disordered" evidence="4">
    <location>
        <begin position="113"/>
        <end position="235"/>
    </location>
</feature>
<evidence type="ECO:0000259" key="5">
    <source>
        <dbReference type="PROSITE" id="PS51930"/>
    </source>
</evidence>
<dbReference type="InterPro" id="IPR037233">
    <property type="entry name" value="CcmK-like_sf"/>
</dbReference>
<evidence type="ECO:0000313" key="6">
    <source>
        <dbReference type="EMBL" id="TVX92472.1"/>
    </source>
</evidence>
<dbReference type="Gene3D" id="3.30.70.1710">
    <property type="match status" value="1"/>
</dbReference>
<evidence type="ECO:0000256" key="2">
    <source>
        <dbReference type="ARBA" id="ARBA00024446"/>
    </source>
</evidence>
<evidence type="ECO:0000256" key="1">
    <source>
        <dbReference type="ARBA" id="ARBA00024322"/>
    </source>
</evidence>
<comment type="subcellular location">
    <subcellularLocation>
        <location evidence="1">Bacterial microcompartment</location>
    </subcellularLocation>
</comment>
<keyword evidence="2" id="KW-1283">Bacterial microcompartment</keyword>
<protein>
    <submittedName>
        <fullName evidence="6">BMC domain-containing protein</fullName>
    </submittedName>
</protein>
<evidence type="ECO:0000256" key="3">
    <source>
        <dbReference type="PROSITE-ProRule" id="PRU01278"/>
    </source>
</evidence>
<dbReference type="InterPro" id="IPR000249">
    <property type="entry name" value="BMC_dom"/>
</dbReference>
<gene>
    <name evidence="6" type="ORF">FPZ44_05030</name>
</gene>
<dbReference type="EMBL" id="VNJK01000001">
    <property type="protein sequence ID" value="TVX92472.1"/>
    <property type="molecule type" value="Genomic_DNA"/>
</dbReference>
<comment type="caution">
    <text evidence="6">The sequence shown here is derived from an EMBL/GenBank/DDBJ whole genome shotgun (WGS) entry which is preliminary data.</text>
</comment>
<dbReference type="PANTHER" id="PTHR33941:SF11">
    <property type="entry name" value="BACTERIAL MICROCOMPARTMENT SHELL PROTEIN PDUJ"/>
    <property type="match status" value="1"/>
</dbReference>
<feature type="compositionally biased region" description="Low complexity" evidence="4">
    <location>
        <begin position="122"/>
        <end position="131"/>
    </location>
</feature>
<dbReference type="SMART" id="SM00877">
    <property type="entry name" value="BMC"/>
    <property type="match status" value="1"/>
</dbReference>
<dbReference type="InterPro" id="IPR050575">
    <property type="entry name" value="BMC_shell"/>
</dbReference>
<evidence type="ECO:0000256" key="4">
    <source>
        <dbReference type="SAM" id="MobiDB-lite"/>
    </source>
</evidence>